<keyword evidence="3" id="KW-0808">Transferase</keyword>
<dbReference type="GO" id="GO:0032259">
    <property type="term" value="P:methylation"/>
    <property type="evidence" value="ECO:0007669"/>
    <property type="project" value="UniProtKB-KW"/>
</dbReference>
<dbReference type="Proteomes" id="UP000053467">
    <property type="component" value="Unassembled WGS sequence"/>
</dbReference>
<evidence type="ECO:0000259" key="7">
    <source>
        <dbReference type="Pfam" id="PF07669"/>
    </source>
</evidence>
<dbReference type="EC" id="2.1.1.72" evidence="1"/>
<evidence type="ECO:0000256" key="3">
    <source>
        <dbReference type="ARBA" id="ARBA00022679"/>
    </source>
</evidence>
<dbReference type="InterPro" id="IPR047939">
    <property type="entry name" value="BREX_1_PglX"/>
</dbReference>
<dbReference type="InterPro" id="IPR029063">
    <property type="entry name" value="SAM-dependent_MTases_sf"/>
</dbReference>
<keyword evidence="2" id="KW-0489">Methyltransferase</keyword>
<proteinExistence type="predicted"/>
<evidence type="ECO:0000256" key="1">
    <source>
        <dbReference type="ARBA" id="ARBA00011900"/>
    </source>
</evidence>
<dbReference type="InterPro" id="IPR050953">
    <property type="entry name" value="N4_N6_ade-DNA_methylase"/>
</dbReference>
<name>A0A117M5U3_UNCT6</name>
<dbReference type="PROSITE" id="PS00092">
    <property type="entry name" value="N6_MTASE"/>
    <property type="match status" value="1"/>
</dbReference>
<dbReference type="GO" id="GO:0006304">
    <property type="term" value="P:DNA modification"/>
    <property type="evidence" value="ECO:0007669"/>
    <property type="project" value="InterPro"/>
</dbReference>
<feature type="domain" description="Type II methyltransferase M.TaqI-like" evidence="7">
    <location>
        <begin position="311"/>
        <end position="566"/>
    </location>
</feature>
<accession>A0A117M5U3</accession>
<reference evidence="9" key="1">
    <citation type="journal article" date="2015" name="MBio">
        <title>Genome-Resolved Metagenomic Analysis Reveals Roles for Candidate Phyla and Other Microbial Community Members in Biogeochemical Transformations in Oil Reservoirs.</title>
        <authorList>
            <person name="Hu P."/>
            <person name="Tom L."/>
            <person name="Singh A."/>
            <person name="Thomas B.C."/>
            <person name="Baker B.J."/>
            <person name="Piceno Y.M."/>
            <person name="Andersen G.L."/>
            <person name="Banfield J.F."/>
        </authorList>
    </citation>
    <scope>NUCLEOTIDE SEQUENCE [LARGE SCALE GENOMIC DNA]</scope>
</reference>
<gene>
    <name evidence="8" type="ORF">XE03_1736</name>
</gene>
<evidence type="ECO:0000256" key="6">
    <source>
        <dbReference type="SAM" id="Coils"/>
    </source>
</evidence>
<evidence type="ECO:0000256" key="5">
    <source>
        <dbReference type="ARBA" id="ARBA00047942"/>
    </source>
</evidence>
<dbReference type="GO" id="GO:0009007">
    <property type="term" value="F:site-specific DNA-methyltransferase (adenine-specific) activity"/>
    <property type="evidence" value="ECO:0007669"/>
    <property type="project" value="UniProtKB-EC"/>
</dbReference>
<evidence type="ECO:0000313" key="9">
    <source>
        <dbReference type="Proteomes" id="UP000053467"/>
    </source>
</evidence>
<sequence>MKLEESVDIIREKITKSIDKGLSKMGLFPEQEYSSDKLNLDPDLKIERKRMKDILENLQKETGEYSSARNKLLEELTFTLFNRIAGLKVIEANGLQPEVITCRAIHAGRSFGHKLWLEQNPGNKKLPLEGLQEYIRSSFDHLSEKIQLYSAEYLYDFLPDAYDLRDIINEFNNIEYTLWQSDDIMGWLYESYNRKKREIFKDSNEKIEYNWVSVTSQIYTPRWVVEFILNNSLGKLWMEMHPDSSLKNNHDIANVPETPIRKTKSVKDLKVIDPAVGSGNFLLYAFDLFYEMYQEEGKHAEEEIPRLIIENNLYGIDLDDRSVQIARLGLFVKALKKNKNVRIDKMNVVSSDFYLPDYDQVKKLFWDLFKNNETVRLLEDIWEDLKAAYKYGSLIRIEEKIDNVTNKLKRSGQSTLWESNELTFWDEWKENAFKKIIEFLDKYSSDTNGNIKFFKNKTKDSMVFADIISKKYDVAVANPPYTDSGSYGEELKQFITKNYKTTLSFYSNLYAVFLKRCSDLINENGKLGMIHPLTFMYIKSYEDMRKYILNNFHIKLLIELGIGGVFQMPINVDVAMYILEKNNYENNSFFMNLQPYKNQINKKNIFLSSYIDYLNDRKNKHNFVLKQNSFGIIDSHPFIYWISDNFRNKFSKNSLEKYCNIVQGLATANNARFLRGWWEVNKEEISKDYKKDGKKWVPYSKGGPFAKWYGNLWLLVNWENNGQEVKEYVVSKYDYVNNYQWIVKNEEYYFKEGITYSASGSKGISFRYLPQNYIFDVGGSSVFTIGSFNNINYLVAFLNSKFVIYLVKCLNPTVNVQVGDLKRIPFEYPIQKLETIISSLSIKNIEIKKHLCEFSIIEMNYKNNPIIWAKEKYPSQNVNELIKVYFDYENELNTQIYLNEALIDELVFQVYQLTEEDKKMILAKEGIPVGSFPLLDNYDDVNSQFLPEVNDYIKNLEIKHLGNKEKSEIKSKILKMYQENYTLEGICKELYINPISISKIIQEHQVLPQRHCQEIVHDFLFDMVREILEEDKDGIIPLVKFIGEDTLQDLLYRKMTEKGFSHTQVEQLKNILGDRYESYLEKYFFRDLSNRLKVLKHLPSTPFIWHLTSGENQGFEAYISIYKWNKDKLYRLKSVYVEKRESSLKNRLSDLSGNEEELELKYQKEKELIQKQLAEIKDFKKKIDEILMTDYDPKLDDGVGKNIAPLQEKGLLKYEVLKKKELNKYLYADW</sequence>
<dbReference type="GO" id="GO:0003676">
    <property type="term" value="F:nucleic acid binding"/>
    <property type="evidence" value="ECO:0007669"/>
    <property type="project" value="InterPro"/>
</dbReference>
<evidence type="ECO:0000256" key="2">
    <source>
        <dbReference type="ARBA" id="ARBA00022603"/>
    </source>
</evidence>
<dbReference type="PRINTS" id="PR00507">
    <property type="entry name" value="N12N6MTFRASE"/>
</dbReference>
<keyword evidence="4" id="KW-0949">S-adenosyl-L-methionine</keyword>
<dbReference type="PANTHER" id="PTHR33841:SF1">
    <property type="entry name" value="DNA METHYLTRANSFERASE A"/>
    <property type="match status" value="1"/>
</dbReference>
<dbReference type="PATRIC" id="fig|1635277.3.peg.1477"/>
<dbReference type="NCBIfam" id="NF033452">
    <property type="entry name" value="BREX_1_MTaseX"/>
    <property type="match status" value="1"/>
</dbReference>
<dbReference type="InterPro" id="IPR011639">
    <property type="entry name" value="MethylTrfase_TaqI-like_dom"/>
</dbReference>
<dbReference type="SUPFAM" id="SSF53335">
    <property type="entry name" value="S-adenosyl-L-methionine-dependent methyltransferases"/>
    <property type="match status" value="1"/>
</dbReference>
<dbReference type="EMBL" id="LGGX01000030">
    <property type="protein sequence ID" value="KUK86066.1"/>
    <property type="molecule type" value="Genomic_DNA"/>
</dbReference>
<organism evidence="8 9">
    <name type="scientific">candidate division TA06 bacterium 34_109</name>
    <dbReference type="NCBI Taxonomy" id="1635277"/>
    <lineage>
        <taxon>Bacteria</taxon>
        <taxon>Bacteria division TA06</taxon>
    </lineage>
</organism>
<keyword evidence="6" id="KW-0175">Coiled coil</keyword>
<dbReference type="Gene3D" id="3.40.50.150">
    <property type="entry name" value="Vaccinia Virus protein VP39"/>
    <property type="match status" value="1"/>
</dbReference>
<comment type="catalytic activity">
    <reaction evidence="5">
        <text>a 2'-deoxyadenosine in DNA + S-adenosyl-L-methionine = an N(6)-methyl-2'-deoxyadenosine in DNA + S-adenosyl-L-homocysteine + H(+)</text>
        <dbReference type="Rhea" id="RHEA:15197"/>
        <dbReference type="Rhea" id="RHEA-COMP:12418"/>
        <dbReference type="Rhea" id="RHEA-COMP:12419"/>
        <dbReference type="ChEBI" id="CHEBI:15378"/>
        <dbReference type="ChEBI" id="CHEBI:57856"/>
        <dbReference type="ChEBI" id="CHEBI:59789"/>
        <dbReference type="ChEBI" id="CHEBI:90615"/>
        <dbReference type="ChEBI" id="CHEBI:90616"/>
        <dbReference type="EC" id="2.1.1.72"/>
    </reaction>
</comment>
<evidence type="ECO:0000313" key="8">
    <source>
        <dbReference type="EMBL" id="KUK86066.1"/>
    </source>
</evidence>
<dbReference type="AlphaFoldDB" id="A0A117M5U3"/>
<feature type="coiled-coil region" evidence="6">
    <location>
        <begin position="1141"/>
        <end position="1182"/>
    </location>
</feature>
<protein>
    <recommendedName>
        <fullName evidence="1">site-specific DNA-methyltransferase (adenine-specific)</fullName>
        <ecNumber evidence="1">2.1.1.72</ecNumber>
    </recommendedName>
</protein>
<evidence type="ECO:0000256" key="4">
    <source>
        <dbReference type="ARBA" id="ARBA00022691"/>
    </source>
</evidence>
<dbReference type="PANTHER" id="PTHR33841">
    <property type="entry name" value="DNA METHYLTRANSFERASE YEEA-RELATED"/>
    <property type="match status" value="1"/>
</dbReference>
<dbReference type="InterPro" id="IPR002052">
    <property type="entry name" value="DNA_methylase_N6_adenine_CS"/>
</dbReference>
<comment type="caution">
    <text evidence="8">The sequence shown here is derived from an EMBL/GenBank/DDBJ whole genome shotgun (WGS) entry which is preliminary data.</text>
</comment>
<dbReference type="Pfam" id="PF07669">
    <property type="entry name" value="Eco57I"/>
    <property type="match status" value="1"/>
</dbReference>